<feature type="domain" description="RNA polymerase sigma factor 70 region 4 type 2" evidence="8">
    <location>
        <begin position="111"/>
        <end position="160"/>
    </location>
</feature>
<dbReference type="PANTHER" id="PTHR43133:SF60">
    <property type="entry name" value="RNA POLYMERASE SIGMA FACTOR SIGV"/>
    <property type="match status" value="1"/>
</dbReference>
<dbReference type="GO" id="GO:0006950">
    <property type="term" value="P:response to stress"/>
    <property type="evidence" value="ECO:0007669"/>
    <property type="project" value="UniProtKB-ARBA"/>
</dbReference>
<dbReference type="InterPro" id="IPR007627">
    <property type="entry name" value="RNA_pol_sigma70_r2"/>
</dbReference>
<evidence type="ECO:0000313" key="10">
    <source>
        <dbReference type="Proteomes" id="UP000199427"/>
    </source>
</evidence>
<dbReference type="OrthoDB" id="9794508at2"/>
<evidence type="ECO:0000256" key="5">
    <source>
        <dbReference type="ARBA" id="ARBA00023163"/>
    </source>
</evidence>
<reference evidence="9 10" key="1">
    <citation type="submission" date="2016-10" db="EMBL/GenBank/DDBJ databases">
        <authorList>
            <person name="de Groot N.N."/>
        </authorList>
    </citation>
    <scope>NUCLEOTIDE SEQUENCE [LARGE SCALE GENOMIC DNA]</scope>
    <source>
        <strain evidence="9 10">DSM 21633</strain>
    </source>
</reference>
<dbReference type="Gene3D" id="1.10.10.10">
    <property type="entry name" value="Winged helix-like DNA-binding domain superfamily/Winged helix DNA-binding domain"/>
    <property type="match status" value="1"/>
</dbReference>
<dbReference type="EMBL" id="FOES01000002">
    <property type="protein sequence ID" value="SEP69393.1"/>
    <property type="molecule type" value="Genomic_DNA"/>
</dbReference>
<protein>
    <recommendedName>
        <fullName evidence="6">RNA polymerase sigma factor</fullName>
    </recommendedName>
</protein>
<dbReference type="InterPro" id="IPR036388">
    <property type="entry name" value="WH-like_DNA-bd_sf"/>
</dbReference>
<dbReference type="CDD" id="cd06171">
    <property type="entry name" value="Sigma70_r4"/>
    <property type="match status" value="1"/>
</dbReference>
<keyword evidence="10" id="KW-1185">Reference proteome</keyword>
<keyword evidence="5 6" id="KW-0804">Transcription</keyword>
<dbReference type="PANTHER" id="PTHR43133">
    <property type="entry name" value="RNA POLYMERASE ECF-TYPE SIGMA FACTO"/>
    <property type="match status" value="1"/>
</dbReference>
<dbReference type="SUPFAM" id="SSF88946">
    <property type="entry name" value="Sigma2 domain of RNA polymerase sigma factors"/>
    <property type="match status" value="1"/>
</dbReference>
<organism evidence="9 10">
    <name type="scientific">Piscibacillus halophilus</name>
    <dbReference type="NCBI Taxonomy" id="571933"/>
    <lineage>
        <taxon>Bacteria</taxon>
        <taxon>Bacillati</taxon>
        <taxon>Bacillota</taxon>
        <taxon>Bacilli</taxon>
        <taxon>Bacillales</taxon>
        <taxon>Bacillaceae</taxon>
        <taxon>Piscibacillus</taxon>
    </lineage>
</organism>
<feature type="domain" description="RNA polymerase sigma-70 region 2" evidence="7">
    <location>
        <begin position="8"/>
        <end position="76"/>
    </location>
</feature>
<dbReference type="InterPro" id="IPR000838">
    <property type="entry name" value="RNA_pol_sigma70_ECF_CS"/>
</dbReference>
<comment type="similarity">
    <text evidence="1 6">Belongs to the sigma-70 factor family. ECF subfamily.</text>
</comment>
<evidence type="ECO:0000256" key="3">
    <source>
        <dbReference type="ARBA" id="ARBA00023082"/>
    </source>
</evidence>
<keyword evidence="4 6" id="KW-0238">DNA-binding</keyword>
<dbReference type="InterPro" id="IPR013324">
    <property type="entry name" value="RNA_pol_sigma_r3/r4-like"/>
</dbReference>
<dbReference type="SUPFAM" id="SSF88659">
    <property type="entry name" value="Sigma3 and sigma4 domains of RNA polymerase sigma factors"/>
    <property type="match status" value="1"/>
</dbReference>
<evidence type="ECO:0000256" key="1">
    <source>
        <dbReference type="ARBA" id="ARBA00010641"/>
    </source>
</evidence>
<dbReference type="GO" id="GO:0006352">
    <property type="term" value="P:DNA-templated transcription initiation"/>
    <property type="evidence" value="ECO:0007669"/>
    <property type="project" value="InterPro"/>
</dbReference>
<keyword evidence="3 6" id="KW-0731">Sigma factor</keyword>
<dbReference type="GO" id="GO:0016987">
    <property type="term" value="F:sigma factor activity"/>
    <property type="evidence" value="ECO:0007669"/>
    <property type="project" value="UniProtKB-KW"/>
</dbReference>
<evidence type="ECO:0000259" key="8">
    <source>
        <dbReference type="Pfam" id="PF08281"/>
    </source>
</evidence>
<evidence type="ECO:0000259" key="7">
    <source>
        <dbReference type="Pfam" id="PF04542"/>
    </source>
</evidence>
<dbReference type="NCBIfam" id="TIGR02937">
    <property type="entry name" value="sigma70-ECF"/>
    <property type="match status" value="1"/>
</dbReference>
<dbReference type="InterPro" id="IPR039425">
    <property type="entry name" value="RNA_pol_sigma-70-like"/>
</dbReference>
<evidence type="ECO:0000256" key="6">
    <source>
        <dbReference type="RuleBase" id="RU000716"/>
    </source>
</evidence>
<proteinExistence type="inferred from homology"/>
<dbReference type="Pfam" id="PF04542">
    <property type="entry name" value="Sigma70_r2"/>
    <property type="match status" value="1"/>
</dbReference>
<evidence type="ECO:0000313" key="9">
    <source>
        <dbReference type="EMBL" id="SEP69393.1"/>
    </source>
</evidence>
<dbReference type="STRING" id="571933.SAMN05216362_102107"/>
<name>A0A1H8ZYR9_9BACI</name>
<dbReference type="RefSeq" id="WP_091772292.1">
    <property type="nucleotide sequence ID" value="NZ_FOES01000002.1"/>
</dbReference>
<accession>A0A1H8ZYR9</accession>
<dbReference type="AlphaFoldDB" id="A0A1H8ZYR9"/>
<dbReference type="InterPro" id="IPR014284">
    <property type="entry name" value="RNA_pol_sigma-70_dom"/>
</dbReference>
<keyword evidence="2 6" id="KW-0805">Transcription regulation</keyword>
<gene>
    <name evidence="9" type="ORF">SAMN05216362_102107</name>
</gene>
<evidence type="ECO:0000256" key="4">
    <source>
        <dbReference type="ARBA" id="ARBA00023125"/>
    </source>
</evidence>
<sequence length="176" mass="21116">MKESFQELYEEYHHDLFSFIFYMVKDKPTTEDLVQEVYIRVLKSFDTFKGQSSRKTWLFSIARHVTIDFFRKQGRRNKQTAQRFDFDEHVNLLKDQSPTPYEIAEKSEEIQLMYQCLDHCTEDQRAVIILRYIQQMSIKETADILSWTTSKVKTTQHRAILSLKEQMLQYKGGHTE</sequence>
<dbReference type="GO" id="GO:0003677">
    <property type="term" value="F:DNA binding"/>
    <property type="evidence" value="ECO:0007669"/>
    <property type="project" value="UniProtKB-KW"/>
</dbReference>
<dbReference type="PROSITE" id="PS01063">
    <property type="entry name" value="SIGMA70_ECF"/>
    <property type="match status" value="1"/>
</dbReference>
<dbReference type="InterPro" id="IPR013325">
    <property type="entry name" value="RNA_pol_sigma_r2"/>
</dbReference>
<dbReference type="Gene3D" id="1.10.1740.10">
    <property type="match status" value="1"/>
</dbReference>
<evidence type="ECO:0000256" key="2">
    <source>
        <dbReference type="ARBA" id="ARBA00023015"/>
    </source>
</evidence>
<dbReference type="InterPro" id="IPR013249">
    <property type="entry name" value="RNA_pol_sigma70_r4_t2"/>
</dbReference>
<dbReference type="Proteomes" id="UP000199427">
    <property type="component" value="Unassembled WGS sequence"/>
</dbReference>
<dbReference type="Pfam" id="PF08281">
    <property type="entry name" value="Sigma70_r4_2"/>
    <property type="match status" value="1"/>
</dbReference>